<feature type="repeat" description="WD" evidence="3">
    <location>
        <begin position="1020"/>
        <end position="1061"/>
    </location>
</feature>
<dbReference type="Gene3D" id="3.40.50.300">
    <property type="entry name" value="P-loop containing nucleotide triphosphate hydrolases"/>
    <property type="match status" value="1"/>
</dbReference>
<dbReference type="EMBL" id="LGRN01000079">
    <property type="protein sequence ID" value="OJD17129.1"/>
    <property type="molecule type" value="Genomic_DNA"/>
</dbReference>
<protein>
    <recommendedName>
        <fullName evidence="4">NACHT domain-containing protein</fullName>
    </recommendedName>
</protein>
<dbReference type="InterPro" id="IPR015943">
    <property type="entry name" value="WD40/YVTN_repeat-like_dom_sf"/>
</dbReference>
<evidence type="ECO:0000256" key="2">
    <source>
        <dbReference type="ARBA" id="ARBA00022737"/>
    </source>
</evidence>
<feature type="repeat" description="WD" evidence="3">
    <location>
        <begin position="1062"/>
        <end position="1103"/>
    </location>
</feature>
<dbReference type="SUPFAM" id="SSF50998">
    <property type="entry name" value="Quinoprotein alcohol dehydrogenase-like"/>
    <property type="match status" value="1"/>
</dbReference>
<dbReference type="PRINTS" id="PR00320">
    <property type="entry name" value="GPROTEINBRPT"/>
</dbReference>
<keyword evidence="2" id="KW-0677">Repeat</keyword>
<evidence type="ECO:0000256" key="1">
    <source>
        <dbReference type="ARBA" id="ARBA00022574"/>
    </source>
</evidence>
<dbReference type="InterPro" id="IPR007111">
    <property type="entry name" value="NACHT_NTPase"/>
</dbReference>
<dbReference type="SUPFAM" id="SSF52540">
    <property type="entry name" value="P-loop containing nucleoside triphosphate hydrolases"/>
    <property type="match status" value="1"/>
</dbReference>
<dbReference type="Pfam" id="PF00400">
    <property type="entry name" value="WD40"/>
    <property type="match status" value="7"/>
</dbReference>
<dbReference type="PROSITE" id="PS50082">
    <property type="entry name" value="WD_REPEATS_2"/>
    <property type="match status" value="12"/>
</dbReference>
<dbReference type="PANTHER" id="PTHR19848">
    <property type="entry name" value="WD40 REPEAT PROTEIN"/>
    <property type="match status" value="1"/>
</dbReference>
<feature type="repeat" description="WD" evidence="3">
    <location>
        <begin position="894"/>
        <end position="935"/>
    </location>
</feature>
<proteinExistence type="predicted"/>
<comment type="caution">
    <text evidence="5">The sequence shown here is derived from an EMBL/GenBank/DDBJ whole genome shotgun (WGS) entry which is preliminary data.</text>
</comment>
<feature type="repeat" description="WD" evidence="3">
    <location>
        <begin position="726"/>
        <end position="767"/>
    </location>
</feature>
<feature type="repeat" description="WD" evidence="3">
    <location>
        <begin position="642"/>
        <end position="683"/>
    </location>
</feature>
<dbReference type="AlphaFoldDB" id="A0A1J9PL13"/>
<feature type="repeat" description="WD" evidence="3">
    <location>
        <begin position="810"/>
        <end position="851"/>
    </location>
</feature>
<evidence type="ECO:0000256" key="3">
    <source>
        <dbReference type="PROSITE-ProRule" id="PRU00221"/>
    </source>
</evidence>
<keyword evidence="6" id="KW-1185">Reference proteome</keyword>
<feature type="repeat" description="WD" evidence="3">
    <location>
        <begin position="768"/>
        <end position="809"/>
    </location>
</feature>
<dbReference type="VEuPathDB" id="FungiDB:AJ78_02774"/>
<evidence type="ECO:0000313" key="5">
    <source>
        <dbReference type="EMBL" id="OJD17129.1"/>
    </source>
</evidence>
<gene>
    <name evidence="5" type="ORF">AJ78_02774</name>
</gene>
<accession>A0A1J9PL13</accession>
<feature type="repeat" description="WD" evidence="3">
    <location>
        <begin position="684"/>
        <end position="725"/>
    </location>
</feature>
<dbReference type="Gene3D" id="2.130.10.10">
    <property type="entry name" value="YVTN repeat-like/Quinoprotein amine dehydrogenase"/>
    <property type="match status" value="6"/>
</dbReference>
<evidence type="ECO:0000259" key="4">
    <source>
        <dbReference type="PROSITE" id="PS50837"/>
    </source>
</evidence>
<name>A0A1J9PL13_9EURO</name>
<dbReference type="InterPro" id="IPR027417">
    <property type="entry name" value="P-loop_NTPase"/>
</dbReference>
<feature type="repeat" description="WD" evidence="3">
    <location>
        <begin position="600"/>
        <end position="641"/>
    </location>
</feature>
<dbReference type="InterPro" id="IPR001680">
    <property type="entry name" value="WD40_rpt"/>
</dbReference>
<dbReference type="PROSITE" id="PS00678">
    <property type="entry name" value="WD_REPEATS_1"/>
    <property type="match status" value="7"/>
</dbReference>
<sequence>MNRTLGIQIESLAQQISQEQLPSVEDAAYDSYGSEHEQCLPGTRVELFCDVKLWATSPRGKCIFWLNGMAGTGKSTIAQTVAHIFNTEDTSIRLGASFFFMKGERDRNNAKKFIPTIVKQLMTRNQQLAGQIFRAIENNPDIVTRSLQQQFKKLLLQPLLSLDSAETEVMVIVIDALDECEQEKDIRDLLELLPELQRSKSLRIKIFLTSRPELPIRLGFKQSCDYQDLVLHELPTPVIEHDIRTFLKDRLKKLQTMHALSSDWPGEDITEILVRKSVPLFIFAATICRFIGDGRKHPERRLAAILQSKTSTPVSQLEHLYHPVLEQLLNPEDNAESIELGKEFRDVVGVIILLAIPLSIHALGQLLPESEEKDISHLLGNLHSVLNVPASSHAPVRILHLSFQEFLLKTTSVFHIDEKDSHRKIASYCLRMMNSRLKHNICGLTSYGTQRADIASHAINQHLLEELQYACRYWMYHLEQGGTLESGIDVFGFLQKHFLHWLEAMSLMGLMSETVDIISTLKSCLKGGIEPELLAFLYDAKRFILKNIYIVNIAPLQIYCSGLAFSPTHSIIRNMFKAEQRWIHSPPQVQSSWSAELQTLEGHSSPVSSVAFSPDGRTVASGSSDKTIKLWDAGTGSEIRTLEGHLDQVRSVAFSPDGRIIVSGSNDNTIKLWDARIGSEIQMLEGHSSSVLSVVFSPDGQMIASGSSDNTIKLWNAETGSEIWTRKNHLNWICSVAFSPDGQMIASGSYDNIIKLWNAETGSEIRVLEGHLDWICSVAFSPDGRMIASGSTDTTIKLWDAGTGLEIRTLKGHSSSVWSVAFSSDSQMIASGFYNNTIKLWNVGTGSEIWTLKGHSDQIQSVAFSPHSQTLASGSIDKTIKLWNVETGSEIRIQKGHSDRVQSVAFSPNGQMVVSGSTDNTIKLWNTETGLEIRTLEGHSGSVFSAAFSPDSQMVVSGSNDNTIKLWDAGTGLEIRTLKGHSSPIWSVVFSPDGQMIASGSMDTTIKLWNARTGSEIRMLRGCSGMICTVAFSPDSQMIASSFYNKTIKLWDARTGLEIRTLEGYSDSIWSVTFSSDSQTVASGSIDKTIKLWNAGTGSEIRTLENQSDRVRPVAFSDFENKLMIELGFHISLHNDWICFESEKVLWLPSDYRAPTHSAVKNNSLALGYQNGRVSIIGLFSFKG</sequence>
<feature type="repeat" description="WD" evidence="3">
    <location>
        <begin position="852"/>
        <end position="893"/>
    </location>
</feature>
<keyword evidence="1 3" id="KW-0853">WD repeat</keyword>
<feature type="repeat" description="WD" evidence="3">
    <location>
        <begin position="936"/>
        <end position="977"/>
    </location>
</feature>
<dbReference type="CDD" id="cd00200">
    <property type="entry name" value="WD40"/>
    <property type="match status" value="2"/>
</dbReference>
<dbReference type="InterPro" id="IPR056884">
    <property type="entry name" value="NPHP3-like_N"/>
</dbReference>
<dbReference type="SUPFAM" id="SSF50978">
    <property type="entry name" value="WD40 repeat-like"/>
    <property type="match status" value="1"/>
</dbReference>
<dbReference type="OrthoDB" id="4185255at2759"/>
<reference evidence="5 6" key="1">
    <citation type="submission" date="2015-07" db="EMBL/GenBank/DDBJ databases">
        <title>Emmonsia species relationships and genome sequence.</title>
        <authorList>
            <consortium name="The Broad Institute Genomics Platform"/>
            <person name="Cuomo C.A."/>
            <person name="Munoz J.F."/>
            <person name="Imamovic A."/>
            <person name="Priest M.E."/>
            <person name="Young S."/>
            <person name="Clay O.K."/>
            <person name="McEwen J.G."/>
        </authorList>
    </citation>
    <scope>NUCLEOTIDE SEQUENCE [LARGE SCALE GENOMIC DNA]</scope>
    <source>
        <strain evidence="5 6">UAMH 9510</strain>
    </source>
</reference>
<dbReference type="Proteomes" id="UP000182235">
    <property type="component" value="Unassembled WGS sequence"/>
</dbReference>
<dbReference type="PROSITE" id="PS50294">
    <property type="entry name" value="WD_REPEATS_REGION"/>
    <property type="match status" value="12"/>
</dbReference>
<evidence type="ECO:0000313" key="6">
    <source>
        <dbReference type="Proteomes" id="UP000182235"/>
    </source>
</evidence>
<dbReference type="InterPro" id="IPR019775">
    <property type="entry name" value="WD40_repeat_CS"/>
</dbReference>
<dbReference type="SMART" id="SM00320">
    <property type="entry name" value="WD40"/>
    <property type="match status" value="12"/>
</dbReference>
<dbReference type="InterPro" id="IPR036322">
    <property type="entry name" value="WD40_repeat_dom_sf"/>
</dbReference>
<organism evidence="5 6">
    <name type="scientific">Emergomyces pasteurianus Ep9510</name>
    <dbReference type="NCBI Taxonomy" id="1447872"/>
    <lineage>
        <taxon>Eukaryota</taxon>
        <taxon>Fungi</taxon>
        <taxon>Dikarya</taxon>
        <taxon>Ascomycota</taxon>
        <taxon>Pezizomycotina</taxon>
        <taxon>Eurotiomycetes</taxon>
        <taxon>Eurotiomycetidae</taxon>
        <taxon>Onygenales</taxon>
        <taxon>Ajellomycetaceae</taxon>
        <taxon>Emergomyces</taxon>
    </lineage>
</organism>
<feature type="repeat" description="WD" evidence="3">
    <location>
        <begin position="978"/>
        <end position="1019"/>
    </location>
</feature>
<dbReference type="PANTHER" id="PTHR19848:SF8">
    <property type="entry name" value="F-BOX AND WD REPEAT DOMAIN CONTAINING 7"/>
    <property type="match status" value="1"/>
</dbReference>
<dbReference type="STRING" id="1447872.A0A1J9PL13"/>
<dbReference type="InterPro" id="IPR011047">
    <property type="entry name" value="Quinoprotein_ADH-like_sf"/>
</dbReference>
<dbReference type="PROSITE" id="PS50837">
    <property type="entry name" value="NACHT"/>
    <property type="match status" value="1"/>
</dbReference>
<feature type="domain" description="NACHT" evidence="4">
    <location>
        <begin position="62"/>
        <end position="212"/>
    </location>
</feature>
<dbReference type="InterPro" id="IPR020472">
    <property type="entry name" value="WD40_PAC1"/>
</dbReference>
<dbReference type="Pfam" id="PF25173">
    <property type="entry name" value="Beta-prop_WDR3_1st"/>
    <property type="match status" value="1"/>
</dbReference>
<dbReference type="Pfam" id="PF24883">
    <property type="entry name" value="NPHP3_N"/>
    <property type="match status" value="1"/>
</dbReference>